<feature type="region of interest" description="Disordered" evidence="1">
    <location>
        <begin position="644"/>
        <end position="675"/>
    </location>
</feature>
<dbReference type="SMART" id="SM01041">
    <property type="entry name" value="BRO1"/>
    <property type="match status" value="1"/>
</dbReference>
<dbReference type="PANTHER" id="PTHR23030">
    <property type="entry name" value="PCD6 INTERACTING PROTEIN-RELATED"/>
    <property type="match status" value="1"/>
</dbReference>
<feature type="compositionally biased region" description="Pro residues" evidence="1">
    <location>
        <begin position="300"/>
        <end position="312"/>
    </location>
</feature>
<dbReference type="InterPro" id="IPR004328">
    <property type="entry name" value="BRO1_dom"/>
</dbReference>
<comment type="caution">
    <text evidence="3">The sequence shown here is derived from an EMBL/GenBank/DDBJ whole genome shotgun (WGS) entry which is preliminary data.</text>
</comment>
<reference evidence="3" key="1">
    <citation type="submission" date="2017-09" db="EMBL/GenBank/DDBJ databases">
        <title>Contemporary evolution of a Lepidopteran species, Heliothis virescens, in response to modern agricultural practices.</title>
        <authorList>
            <person name="Fritz M.L."/>
            <person name="Deyonke A.M."/>
            <person name="Papanicolaou A."/>
            <person name="Micinski S."/>
            <person name="Westbrook J."/>
            <person name="Gould F."/>
        </authorList>
    </citation>
    <scope>NUCLEOTIDE SEQUENCE [LARGE SCALE GENOMIC DNA]</scope>
    <source>
        <strain evidence="3">HvINT-</strain>
        <tissue evidence="3">Whole body</tissue>
    </source>
</reference>
<feature type="compositionally biased region" description="Low complexity" evidence="1">
    <location>
        <begin position="659"/>
        <end position="675"/>
    </location>
</feature>
<feature type="compositionally biased region" description="Low complexity" evidence="1">
    <location>
        <begin position="257"/>
        <end position="267"/>
    </location>
</feature>
<dbReference type="Gene3D" id="1.25.40.280">
    <property type="entry name" value="alix/aip1 like domains"/>
    <property type="match status" value="1"/>
</dbReference>
<feature type="domain" description="BRO1" evidence="2">
    <location>
        <begin position="4"/>
        <end position="442"/>
    </location>
</feature>
<feature type="compositionally biased region" description="Basic residues" evidence="1">
    <location>
        <begin position="558"/>
        <end position="575"/>
    </location>
</feature>
<feature type="compositionally biased region" description="Low complexity" evidence="1">
    <location>
        <begin position="576"/>
        <end position="595"/>
    </location>
</feature>
<feature type="region of interest" description="Disordered" evidence="1">
    <location>
        <begin position="289"/>
        <end position="334"/>
    </location>
</feature>
<dbReference type="GO" id="GO:0005768">
    <property type="term" value="C:endosome"/>
    <property type="evidence" value="ECO:0007669"/>
    <property type="project" value="TreeGrafter"/>
</dbReference>
<feature type="compositionally biased region" description="Basic residues" evidence="1">
    <location>
        <begin position="315"/>
        <end position="329"/>
    </location>
</feature>
<feature type="region of interest" description="Disordered" evidence="1">
    <location>
        <begin position="463"/>
        <end position="489"/>
    </location>
</feature>
<feature type="region of interest" description="Disordered" evidence="1">
    <location>
        <begin position="246"/>
        <end position="267"/>
    </location>
</feature>
<feature type="region of interest" description="Disordered" evidence="1">
    <location>
        <begin position="540"/>
        <end position="619"/>
    </location>
</feature>
<feature type="compositionally biased region" description="Basic and acidic residues" evidence="1">
    <location>
        <begin position="548"/>
        <end position="557"/>
    </location>
</feature>
<dbReference type="PANTHER" id="PTHR23030:SF39">
    <property type="entry name" value="PROGRAMMED CELL DEATH 6-INTERACTING PROTEIN"/>
    <property type="match status" value="1"/>
</dbReference>
<proteinExistence type="predicted"/>
<feature type="compositionally biased region" description="Low complexity" evidence="1">
    <location>
        <begin position="466"/>
        <end position="484"/>
    </location>
</feature>
<dbReference type="PROSITE" id="PS51180">
    <property type="entry name" value="BRO1"/>
    <property type="match status" value="1"/>
</dbReference>
<dbReference type="EMBL" id="NWSH01000543">
    <property type="protein sequence ID" value="PCG75756.1"/>
    <property type="molecule type" value="Genomic_DNA"/>
</dbReference>
<evidence type="ECO:0000313" key="3">
    <source>
        <dbReference type="EMBL" id="PCG75756.1"/>
    </source>
</evidence>
<evidence type="ECO:0000259" key="2">
    <source>
        <dbReference type="PROSITE" id="PS51180"/>
    </source>
</evidence>
<name>A0A2A4JVF1_HELVI</name>
<accession>A0A2A4JVF1</accession>
<dbReference type="AlphaFoldDB" id="A0A2A4JVF1"/>
<dbReference type="STRING" id="7102.A0A2A4JVF1"/>
<dbReference type="Pfam" id="PF03097">
    <property type="entry name" value="BRO1"/>
    <property type="match status" value="1"/>
</dbReference>
<protein>
    <recommendedName>
        <fullName evidence="2">BRO1 domain-containing protein</fullName>
    </recommendedName>
</protein>
<dbReference type="InterPro" id="IPR038499">
    <property type="entry name" value="BRO1_sf"/>
</dbReference>
<sequence length="762" mass="81963">MAAELLFVPFKKSSDVDIVKPLRNLINSTYNTGDHHEDYTEALNELSRLRANAIWKVFEKTSLDIIYNYHDQLASLESKVPPQEVQIPFKWKDAFDKGSLFGGRMSLTISSLAYERMCILFNIAAMQSLIASQQPVETEESLKQAAKLFQQAAGVFLYLKANIMMAVHQETTPDLHPETLDALAKLMLAQAQEVIAFKCIRDEMKDSMVAKVCAQCDELYTDALRAVQKEQLKSLWERDWLPVMTSKQQARRGGGEAASRGVAPDAPPRAAVRFGVRACTAASRLLLPRQRGGGAALQRPPAPEPRAPPTAPARPRSRRPQRGRKRSRRSTVVSLSSASMVCALRLQRLQSAHSWRRRRTASGAPASGWSRAGPSGTPADSSCSLATPAARCCRGAAPASVHDGVGAHGVVDDLPVLIALARRRRSAWRTRCGPARAELLPQRRCTSAAAGVCCGGDGAGPDETRATPPASGPSAARPSQSSGAKSKSDTLFWNATSSCGETRASVGGRAGRGGRGGAGLHCVTVVVELDALVEVGVSSWKASRRRRGGEPRRPPDRTRRRAPPSGRRARLHRRQQAPPAAASVAGGRGAAAAQRRAPDPGAPPTAPARPRSRRPAARQEALVQVHGGVLELGLDGVRSAFSASTSAHSWRSGARRRAPASGWSRAARPARRPTAPARCAQQARCCRGAAPASVHHGVGAHGVVDDLPVLIALARRRRSAWRTRCGPARAELLPQRRCPASAFLAQHALRLHTNILLAITFY</sequence>
<evidence type="ECO:0000256" key="1">
    <source>
        <dbReference type="SAM" id="MobiDB-lite"/>
    </source>
</evidence>
<gene>
    <name evidence="3" type="ORF">B5V51_11016</name>
</gene>
<organism evidence="3">
    <name type="scientific">Heliothis virescens</name>
    <name type="common">Tobacco budworm moth</name>
    <dbReference type="NCBI Taxonomy" id="7102"/>
    <lineage>
        <taxon>Eukaryota</taxon>
        <taxon>Metazoa</taxon>
        <taxon>Ecdysozoa</taxon>
        <taxon>Arthropoda</taxon>
        <taxon>Hexapoda</taxon>
        <taxon>Insecta</taxon>
        <taxon>Pterygota</taxon>
        <taxon>Neoptera</taxon>
        <taxon>Endopterygota</taxon>
        <taxon>Lepidoptera</taxon>
        <taxon>Glossata</taxon>
        <taxon>Ditrysia</taxon>
        <taxon>Noctuoidea</taxon>
        <taxon>Noctuidae</taxon>
        <taxon>Heliothinae</taxon>
        <taxon>Heliothis</taxon>
    </lineage>
</organism>
<dbReference type="GO" id="GO:0000281">
    <property type="term" value="P:mitotic cytokinesis"/>
    <property type="evidence" value="ECO:0007669"/>
    <property type="project" value="TreeGrafter"/>
</dbReference>
<feature type="region of interest" description="Disordered" evidence="1">
    <location>
        <begin position="353"/>
        <end position="381"/>
    </location>
</feature>